<evidence type="ECO:0000256" key="2">
    <source>
        <dbReference type="SAM" id="Phobius"/>
    </source>
</evidence>
<evidence type="ECO:0000259" key="3">
    <source>
        <dbReference type="SMART" id="SM00974"/>
    </source>
</evidence>
<feature type="compositionally biased region" description="Basic and acidic residues" evidence="1">
    <location>
        <begin position="1"/>
        <end position="13"/>
    </location>
</feature>
<feature type="region of interest" description="Disordered" evidence="1">
    <location>
        <begin position="75"/>
        <end position="98"/>
    </location>
</feature>
<proteinExistence type="predicted"/>
<evidence type="ECO:0000313" key="5">
    <source>
        <dbReference type="Proteomes" id="UP001166286"/>
    </source>
</evidence>
<accession>A0AA39UYC4</accession>
<comment type="caution">
    <text evidence="4">The sequence shown here is derived from an EMBL/GenBank/DDBJ whole genome shotgun (WGS) entry which is preliminary data.</text>
</comment>
<name>A0AA39UYC4_9LECA</name>
<keyword evidence="2" id="KW-0472">Membrane</keyword>
<reference evidence="4" key="1">
    <citation type="submission" date="2023-03" db="EMBL/GenBank/DDBJ databases">
        <title>Complete genome of Cladonia borealis.</title>
        <authorList>
            <person name="Park H."/>
        </authorList>
    </citation>
    <scope>NUCLEOTIDE SEQUENCE</scope>
    <source>
        <strain evidence="4">ANT050790</strain>
    </source>
</reference>
<organism evidence="4 5">
    <name type="scientific">Cladonia borealis</name>
    <dbReference type="NCBI Taxonomy" id="184061"/>
    <lineage>
        <taxon>Eukaryota</taxon>
        <taxon>Fungi</taxon>
        <taxon>Dikarya</taxon>
        <taxon>Ascomycota</taxon>
        <taxon>Pezizomycotina</taxon>
        <taxon>Lecanoromycetes</taxon>
        <taxon>OSLEUM clade</taxon>
        <taxon>Lecanoromycetidae</taxon>
        <taxon>Lecanorales</taxon>
        <taxon>Lecanorineae</taxon>
        <taxon>Cladoniaceae</taxon>
        <taxon>Cladonia</taxon>
    </lineage>
</organism>
<feature type="domain" description="Bacteriophage T5 Orf172 DNA-binding" evidence="3">
    <location>
        <begin position="142"/>
        <end position="242"/>
    </location>
</feature>
<gene>
    <name evidence="4" type="ORF">JMJ35_009461</name>
</gene>
<dbReference type="InterPro" id="IPR018306">
    <property type="entry name" value="Phage_T5_Orf172_DNA-bd"/>
</dbReference>
<protein>
    <recommendedName>
        <fullName evidence="3">Bacteriophage T5 Orf172 DNA-binding domain-containing protein</fullName>
    </recommendedName>
</protein>
<feature type="transmembrane region" description="Helical" evidence="2">
    <location>
        <begin position="347"/>
        <end position="366"/>
    </location>
</feature>
<dbReference type="AlphaFoldDB" id="A0AA39UYC4"/>
<evidence type="ECO:0000256" key="1">
    <source>
        <dbReference type="SAM" id="MobiDB-lite"/>
    </source>
</evidence>
<keyword evidence="2" id="KW-0812">Transmembrane</keyword>
<feature type="transmembrane region" description="Helical" evidence="2">
    <location>
        <begin position="316"/>
        <end position="340"/>
    </location>
</feature>
<dbReference type="PANTHER" id="PTHR28094:SF1">
    <property type="entry name" value="MEIOTICALLY UP-REGULATED GENE 113 PROTEIN"/>
    <property type="match status" value="1"/>
</dbReference>
<keyword evidence="2" id="KW-1133">Transmembrane helix</keyword>
<dbReference type="Pfam" id="PF10544">
    <property type="entry name" value="T5orf172"/>
    <property type="match status" value="1"/>
</dbReference>
<dbReference type="InterPro" id="IPR053006">
    <property type="entry name" value="Meiosis_regulatory"/>
</dbReference>
<feature type="region of interest" description="Disordered" evidence="1">
    <location>
        <begin position="1"/>
        <end position="29"/>
    </location>
</feature>
<evidence type="ECO:0000313" key="4">
    <source>
        <dbReference type="EMBL" id="KAK0508377.1"/>
    </source>
</evidence>
<sequence length="367" mass="41906">MLQLVDDSKDENIRTSISDSDADSDSKWKNDTKAAYTLTSVEPSPSTPLFGTSKQPKLGQYSNIALTSPAIAAGGRSESLEAPDPVSKNFSPSRVRGPSFESYDQGKLPVTKITNNVFNLLLKDLGMSKDPNQGYIYALSMEGYKGYVKIGYTKRSIATRVTDIQRCVPYKLDVFNKNDYHLVPNYERVEELIHEELRKERRQFPCTVCPLNKIATGTGCPKMHDEWFEISEAKASEVVDKWRKWMWSDPYCQGQLRPTERLKIAYYRRCATQLPCVDFVKFPRWKLPCIWLYEELHKSRPQKPNCSRWDSLCKHWMSNLVFCLGTLIFSHTLFVVSAMLPPAFISIRYLTLANSIFLGGFALLYAA</sequence>
<dbReference type="EMBL" id="JAFEKC020000021">
    <property type="protein sequence ID" value="KAK0508377.1"/>
    <property type="molecule type" value="Genomic_DNA"/>
</dbReference>
<dbReference type="SMART" id="SM00974">
    <property type="entry name" value="T5orf172"/>
    <property type="match status" value="1"/>
</dbReference>
<dbReference type="Proteomes" id="UP001166286">
    <property type="component" value="Unassembled WGS sequence"/>
</dbReference>
<keyword evidence="5" id="KW-1185">Reference proteome</keyword>
<dbReference type="PANTHER" id="PTHR28094">
    <property type="entry name" value="MEIOTICALLY UP-REGULATED GENE 113 PROTEIN"/>
    <property type="match status" value="1"/>
</dbReference>